<evidence type="ECO:0000313" key="1">
    <source>
        <dbReference type="Proteomes" id="UP000515154"/>
    </source>
</evidence>
<gene>
    <name evidence="2" type="primary">LOC115223881</name>
</gene>
<dbReference type="GO" id="GO:0007020">
    <property type="term" value="P:microtubule nucleation"/>
    <property type="evidence" value="ECO:0007669"/>
    <property type="project" value="TreeGrafter"/>
</dbReference>
<dbReference type="PANTHER" id="PTHR16039">
    <property type="entry name" value="HAUS AUGMIN-LIKE COMPLEX SUBUNIT 2"/>
    <property type="match status" value="1"/>
</dbReference>
<evidence type="ECO:0000313" key="2">
    <source>
        <dbReference type="RefSeq" id="XP_036368688.1"/>
    </source>
</evidence>
<dbReference type="GO" id="GO:0070652">
    <property type="term" value="C:HAUS complex"/>
    <property type="evidence" value="ECO:0007669"/>
    <property type="project" value="TreeGrafter"/>
</dbReference>
<sequence length="213" mass="25027">MVKMQVEEDHYYSDDVYRCLSEVHCMSKKYGLSEMLSHEELKERQRAPFARKYQSLALIDVLQQMRSTQKSINDVQLKKQERMLQHEAEDIISCTKIEKNLSEISSFNEYLKTILQKKQSLLTNLQRPLIENAIKLEVKYHSIFVKMLSHSANVLQSLMKNIENINWINLTKLATPNKLPEIVDYIETNLAQVNTNYHLMCQIKARLNLLQNP</sequence>
<dbReference type="GO" id="GO:0007098">
    <property type="term" value="P:centrosome cycle"/>
    <property type="evidence" value="ECO:0007669"/>
    <property type="project" value="TreeGrafter"/>
</dbReference>
<dbReference type="GO" id="GO:0051225">
    <property type="term" value="P:spindle assembly"/>
    <property type="evidence" value="ECO:0007669"/>
    <property type="project" value="InterPro"/>
</dbReference>
<name>A0A7E6FM13_9MOLL</name>
<reference evidence="2" key="1">
    <citation type="submission" date="2025-08" db="UniProtKB">
        <authorList>
            <consortium name="RefSeq"/>
        </authorList>
    </citation>
    <scope>IDENTIFICATION</scope>
</reference>
<proteinExistence type="predicted"/>
<dbReference type="Proteomes" id="UP000515154">
    <property type="component" value="Linkage group LG24"/>
</dbReference>
<dbReference type="AlphaFoldDB" id="A0A7E6FM13"/>
<dbReference type="GO" id="GO:1990498">
    <property type="term" value="C:mitotic spindle microtubule"/>
    <property type="evidence" value="ECO:0007669"/>
    <property type="project" value="TreeGrafter"/>
</dbReference>
<dbReference type="GO" id="GO:0005813">
    <property type="term" value="C:centrosome"/>
    <property type="evidence" value="ECO:0007669"/>
    <property type="project" value="TreeGrafter"/>
</dbReference>
<keyword evidence="1" id="KW-1185">Reference proteome</keyword>
<accession>A0A7E6FM13</accession>
<dbReference type="PANTHER" id="PTHR16039:SF1">
    <property type="entry name" value="HAUS AUGMIN-LIKE COMPLEX SUBUNIT 2"/>
    <property type="match status" value="1"/>
</dbReference>
<dbReference type="InterPro" id="IPR028346">
    <property type="entry name" value="HAUS2"/>
</dbReference>
<organism evidence="1 2">
    <name type="scientific">Octopus sinensis</name>
    <name type="common">East Asian common octopus</name>
    <dbReference type="NCBI Taxonomy" id="2607531"/>
    <lineage>
        <taxon>Eukaryota</taxon>
        <taxon>Metazoa</taxon>
        <taxon>Spiralia</taxon>
        <taxon>Lophotrochozoa</taxon>
        <taxon>Mollusca</taxon>
        <taxon>Cephalopoda</taxon>
        <taxon>Coleoidea</taxon>
        <taxon>Octopodiformes</taxon>
        <taxon>Octopoda</taxon>
        <taxon>Incirrata</taxon>
        <taxon>Octopodidae</taxon>
        <taxon>Octopus</taxon>
    </lineage>
</organism>
<dbReference type="Pfam" id="PF15003">
    <property type="entry name" value="HAUS2"/>
    <property type="match status" value="1"/>
</dbReference>
<protein>
    <submittedName>
        <fullName evidence="2">Uncharacterized protein LOC115223881 isoform X1</fullName>
    </submittedName>
</protein>
<dbReference type="RefSeq" id="XP_036368688.1">
    <property type="nucleotide sequence ID" value="XM_036512795.1"/>
</dbReference>